<dbReference type="RefSeq" id="WP_181267239.1">
    <property type="nucleotide sequence ID" value="NZ_BAAAGB010000001.1"/>
</dbReference>
<evidence type="ECO:0000313" key="2">
    <source>
        <dbReference type="Proteomes" id="UP000589292"/>
    </source>
</evidence>
<keyword evidence="2" id="KW-1185">Reference proteome</keyword>
<name>A0A7V8RDH4_9SPHN</name>
<dbReference type="EMBL" id="VDES01000002">
    <property type="protein sequence ID" value="MBA1374401.1"/>
    <property type="molecule type" value="Genomic_DNA"/>
</dbReference>
<gene>
    <name evidence="1" type="ORF">FG486_08625</name>
</gene>
<comment type="caution">
    <text evidence="1">The sequence shown here is derived from an EMBL/GenBank/DDBJ whole genome shotgun (WGS) entry which is preliminary data.</text>
</comment>
<evidence type="ECO:0000313" key="1">
    <source>
        <dbReference type="EMBL" id="MBA1374401.1"/>
    </source>
</evidence>
<protein>
    <submittedName>
        <fullName evidence="1">Uncharacterized protein</fullName>
    </submittedName>
</protein>
<sequence>MPAIGDRKKSHYVPKDLDSIYNFLGWMMLYAPEFRSDTFSASEQGIDITFFGLNEGLKQVRSQIGEKTYLQLVEMSQRMRAHFEADPEDKNGECKKGRTLIEDISDIIESSLRRTAPRGTI</sequence>
<dbReference type="AlphaFoldDB" id="A0A7V8RDH4"/>
<dbReference type="Proteomes" id="UP000589292">
    <property type="component" value="Unassembled WGS sequence"/>
</dbReference>
<accession>A0A7V8RDH4</accession>
<organism evidence="1 2">
    <name type="scientific">Sphingomonas ursincola</name>
    <dbReference type="NCBI Taxonomy" id="56361"/>
    <lineage>
        <taxon>Bacteria</taxon>
        <taxon>Pseudomonadati</taxon>
        <taxon>Pseudomonadota</taxon>
        <taxon>Alphaproteobacteria</taxon>
        <taxon>Sphingomonadales</taxon>
        <taxon>Sphingomonadaceae</taxon>
        <taxon>Sphingomonas</taxon>
    </lineage>
</organism>
<proteinExistence type="predicted"/>
<reference evidence="1 2" key="1">
    <citation type="journal article" date="1994" name="Int. J. Syst. Bacteriol.">
        <title>Phylogenetic positions of novel aerobic, bacteriochlorophyll a-containing bacteria and description of Roseococcus thiosulfatophilus gen. nov., sp. nov., Erythromicrobium ramosum gen. nov., sp. nov., and Erythrobacter litoralis sp. nov.</title>
        <authorList>
            <person name="Yurkov V."/>
            <person name="Stackebrandt E."/>
            <person name="Holmes A."/>
            <person name="Fuerst J.A."/>
            <person name="Hugenholtz P."/>
            <person name="Golecki J."/>
            <person name="Gad'on N."/>
            <person name="Gorlenko V.M."/>
            <person name="Kompantseva E.I."/>
            <person name="Drews G."/>
        </authorList>
    </citation>
    <scope>NUCLEOTIDE SEQUENCE [LARGE SCALE GENOMIC DNA]</scope>
    <source>
        <strain evidence="1 2">KR-99</strain>
    </source>
</reference>